<dbReference type="GO" id="GO:0004563">
    <property type="term" value="F:beta-N-acetylhexosaminidase activity"/>
    <property type="evidence" value="ECO:0007669"/>
    <property type="project" value="UniProtKB-EC"/>
</dbReference>
<feature type="domain" description="Glycoside hydrolase family 3 N-terminal" evidence="2">
    <location>
        <begin position="8"/>
        <end position="83"/>
    </location>
</feature>
<dbReference type="Proteomes" id="UP000020681">
    <property type="component" value="Unassembled WGS sequence"/>
</dbReference>
<evidence type="ECO:0000259" key="2">
    <source>
        <dbReference type="Pfam" id="PF00933"/>
    </source>
</evidence>
<name>A0ABP3ANT3_MYCUL</name>
<evidence type="ECO:0000256" key="1">
    <source>
        <dbReference type="SAM" id="MobiDB-lite"/>
    </source>
</evidence>
<dbReference type="EC" id="3.2.1.52" evidence="3"/>
<proteinExistence type="predicted"/>
<feature type="region of interest" description="Disordered" evidence="1">
    <location>
        <begin position="81"/>
        <end position="113"/>
    </location>
</feature>
<protein>
    <submittedName>
        <fullName evidence="3">Beta-N-acetylhexosaminidase domain protein</fullName>
        <ecNumber evidence="3">3.2.1.52</ecNumber>
    </submittedName>
</protein>
<dbReference type="Pfam" id="PF00933">
    <property type="entry name" value="Glyco_hydro_3"/>
    <property type="match status" value="1"/>
</dbReference>
<dbReference type="EMBL" id="JAOL01000087">
    <property type="protein sequence ID" value="EUA91545.1"/>
    <property type="molecule type" value="Genomic_DNA"/>
</dbReference>
<accession>A0ABP3ANT3</accession>
<dbReference type="Gene3D" id="3.20.20.300">
    <property type="entry name" value="Glycoside hydrolase, family 3, N-terminal domain"/>
    <property type="match status" value="1"/>
</dbReference>
<keyword evidence="3" id="KW-0326">Glycosidase</keyword>
<keyword evidence="3" id="KW-0378">Hydrolase</keyword>
<evidence type="ECO:0000313" key="4">
    <source>
        <dbReference type="Proteomes" id="UP000020681"/>
    </source>
</evidence>
<gene>
    <name evidence="3" type="primary">nagZ</name>
    <name evidence="3" type="ORF">I551_1898</name>
</gene>
<dbReference type="InterPro" id="IPR036962">
    <property type="entry name" value="Glyco_hydro_3_N_sf"/>
</dbReference>
<dbReference type="InterPro" id="IPR001764">
    <property type="entry name" value="Glyco_hydro_3_N"/>
</dbReference>
<reference evidence="3 4" key="1">
    <citation type="submission" date="2014-01" db="EMBL/GenBank/DDBJ databases">
        <authorList>
            <person name="Dobos K."/>
            <person name="Lenaerts A."/>
            <person name="Ordway D."/>
            <person name="DeGroote M.A."/>
            <person name="Parker T."/>
            <person name="Sizemore C."/>
            <person name="Tallon L.J."/>
            <person name="Sadzewicz L.K."/>
            <person name="Sengamalay N."/>
            <person name="Fraser C.M."/>
            <person name="Hine E."/>
            <person name="Shefchek K.A."/>
            <person name="Das S.P."/>
            <person name="Tettelin H."/>
        </authorList>
    </citation>
    <scope>NUCLEOTIDE SEQUENCE [LARGE SCALE GENOMIC DNA]</scope>
    <source>
        <strain evidence="3 4">Harvey</strain>
    </source>
</reference>
<keyword evidence="4" id="KW-1185">Reference proteome</keyword>
<sequence length="113" mass="11768">MPAAMPNVRDKLAQSLMVGVRDGDDARAVVTNYRVGGILIGSDTDLSILTNGVLKDIVAGSGPLPVAVNVDEEGGRVSRLKSLLGGRGPRRGSWPAPTPSTRSTTWRCSGAAR</sequence>
<comment type="caution">
    <text evidence="3">The sequence shown here is derived from an EMBL/GenBank/DDBJ whole genome shotgun (WGS) entry which is preliminary data.</text>
</comment>
<evidence type="ECO:0000313" key="3">
    <source>
        <dbReference type="EMBL" id="EUA91545.1"/>
    </source>
</evidence>
<organism evidence="3 4">
    <name type="scientific">Mycobacterium ulcerans str. Harvey</name>
    <dbReference type="NCBI Taxonomy" id="1299332"/>
    <lineage>
        <taxon>Bacteria</taxon>
        <taxon>Bacillati</taxon>
        <taxon>Actinomycetota</taxon>
        <taxon>Actinomycetes</taxon>
        <taxon>Mycobacteriales</taxon>
        <taxon>Mycobacteriaceae</taxon>
        <taxon>Mycobacterium</taxon>
        <taxon>Mycobacterium ulcerans group</taxon>
    </lineage>
</organism>